<name>A0A7C5YT76_9CREN</name>
<protein>
    <submittedName>
        <fullName evidence="1">Uncharacterized protein</fullName>
    </submittedName>
</protein>
<gene>
    <name evidence="1" type="ORF">ENL47_03300</name>
</gene>
<proteinExistence type="predicted"/>
<reference evidence="1" key="1">
    <citation type="journal article" date="2020" name="mSystems">
        <title>Genome- and Community-Level Interaction Insights into Carbon Utilization and Element Cycling Functions of Hydrothermarchaeota in Hydrothermal Sediment.</title>
        <authorList>
            <person name="Zhou Z."/>
            <person name="Liu Y."/>
            <person name="Xu W."/>
            <person name="Pan J."/>
            <person name="Luo Z.H."/>
            <person name="Li M."/>
        </authorList>
    </citation>
    <scope>NUCLEOTIDE SEQUENCE [LARGE SCALE GENOMIC DNA]</scope>
    <source>
        <strain evidence="1">SpSt-1</strain>
    </source>
</reference>
<organism evidence="1">
    <name type="scientific">Ignisphaera aggregans</name>
    <dbReference type="NCBI Taxonomy" id="334771"/>
    <lineage>
        <taxon>Archaea</taxon>
        <taxon>Thermoproteota</taxon>
        <taxon>Thermoprotei</taxon>
        <taxon>Desulfurococcales</taxon>
        <taxon>Desulfurococcaceae</taxon>
        <taxon>Ignisphaera</taxon>
    </lineage>
</organism>
<accession>A0A7C5YT76</accession>
<sequence>MQYQKLLNLAKSICEEINVMCYDNLSGDDLEKMLLLIGTWIESFYYIDPSKCLKEFNCVLNVLEMHGEVFRLAIRGEYIIDIDEELFREAVKKLAQVSQIL</sequence>
<dbReference type="AlphaFoldDB" id="A0A7C5YT76"/>
<evidence type="ECO:0000313" key="1">
    <source>
        <dbReference type="EMBL" id="HHR95852.1"/>
    </source>
</evidence>
<dbReference type="EMBL" id="DRUB01000060">
    <property type="protein sequence ID" value="HHR95852.1"/>
    <property type="molecule type" value="Genomic_DNA"/>
</dbReference>
<comment type="caution">
    <text evidence="1">The sequence shown here is derived from an EMBL/GenBank/DDBJ whole genome shotgun (WGS) entry which is preliminary data.</text>
</comment>